<keyword evidence="2" id="KW-1185">Reference proteome</keyword>
<accession>A0AAD5WGM2</accession>
<proteinExistence type="predicted"/>
<organism evidence="1 2">
    <name type="scientific">Parelaphostrongylus tenuis</name>
    <name type="common">Meningeal worm</name>
    <dbReference type="NCBI Taxonomy" id="148309"/>
    <lineage>
        <taxon>Eukaryota</taxon>
        <taxon>Metazoa</taxon>
        <taxon>Ecdysozoa</taxon>
        <taxon>Nematoda</taxon>
        <taxon>Chromadorea</taxon>
        <taxon>Rhabditida</taxon>
        <taxon>Rhabditina</taxon>
        <taxon>Rhabditomorpha</taxon>
        <taxon>Strongyloidea</taxon>
        <taxon>Metastrongylidae</taxon>
        <taxon>Parelaphostrongylus</taxon>
    </lineage>
</organism>
<sequence length="50" mass="5619">MDSILDIASLFEIPEVDAELHLSVIIAESARFLYLMTNKVVDQLAEEVLI</sequence>
<protein>
    <submittedName>
        <fullName evidence="1">Uncharacterized protein</fullName>
    </submittedName>
</protein>
<evidence type="ECO:0000313" key="1">
    <source>
        <dbReference type="EMBL" id="KAJ1368858.1"/>
    </source>
</evidence>
<reference evidence="1" key="1">
    <citation type="submission" date="2021-06" db="EMBL/GenBank/DDBJ databases">
        <title>Parelaphostrongylus tenuis whole genome reference sequence.</title>
        <authorList>
            <person name="Garwood T.J."/>
            <person name="Larsen P.A."/>
            <person name="Fountain-Jones N.M."/>
            <person name="Garbe J.R."/>
            <person name="Macchietto M.G."/>
            <person name="Kania S.A."/>
            <person name="Gerhold R.W."/>
            <person name="Richards J.E."/>
            <person name="Wolf T.M."/>
        </authorList>
    </citation>
    <scope>NUCLEOTIDE SEQUENCE</scope>
    <source>
        <strain evidence="1">MNPRO001-30</strain>
        <tissue evidence="1">Meninges</tissue>
    </source>
</reference>
<gene>
    <name evidence="1" type="ORF">KIN20_030206</name>
</gene>
<dbReference type="EMBL" id="JAHQIW010006337">
    <property type="protein sequence ID" value="KAJ1368858.1"/>
    <property type="molecule type" value="Genomic_DNA"/>
</dbReference>
<name>A0AAD5WGM2_PARTN</name>
<evidence type="ECO:0000313" key="2">
    <source>
        <dbReference type="Proteomes" id="UP001196413"/>
    </source>
</evidence>
<dbReference type="AlphaFoldDB" id="A0AAD5WGM2"/>
<comment type="caution">
    <text evidence="1">The sequence shown here is derived from an EMBL/GenBank/DDBJ whole genome shotgun (WGS) entry which is preliminary data.</text>
</comment>
<dbReference type="Proteomes" id="UP001196413">
    <property type="component" value="Unassembled WGS sequence"/>
</dbReference>